<evidence type="ECO:0000256" key="1">
    <source>
        <dbReference type="ARBA" id="ARBA00004251"/>
    </source>
</evidence>
<dbReference type="GO" id="GO:0070593">
    <property type="term" value="P:dendrite self-avoidance"/>
    <property type="evidence" value="ECO:0007669"/>
    <property type="project" value="TreeGrafter"/>
</dbReference>
<dbReference type="CDD" id="cd20956">
    <property type="entry name" value="IgI_4_Dscam"/>
    <property type="match status" value="1"/>
</dbReference>
<dbReference type="Pfam" id="PF07679">
    <property type="entry name" value="I-set"/>
    <property type="match status" value="3"/>
</dbReference>
<proteinExistence type="predicted"/>
<evidence type="ECO:0000256" key="9">
    <source>
        <dbReference type="ARBA" id="ARBA00023018"/>
    </source>
</evidence>
<keyword evidence="8" id="KW-1133">Transmembrane helix</keyword>
<dbReference type="PRINTS" id="PR00014">
    <property type="entry name" value="FNTYPEIII"/>
</dbReference>
<feature type="domain" description="Ig-like" evidence="15">
    <location>
        <begin position="426"/>
        <end position="528"/>
    </location>
</feature>
<keyword evidence="9" id="KW-0770">Synapse</keyword>
<dbReference type="SMART" id="SM00409">
    <property type="entry name" value="IG"/>
    <property type="match status" value="5"/>
</dbReference>
<keyword evidence="2" id="KW-1003">Cell membrane</keyword>
<keyword evidence="6" id="KW-0130">Cell adhesion</keyword>
<dbReference type="EMBL" id="NCKV01001740">
    <property type="protein sequence ID" value="RWS27846.1"/>
    <property type="molecule type" value="Genomic_DNA"/>
</dbReference>
<keyword evidence="7" id="KW-0524">Neurogenesis</keyword>
<dbReference type="GO" id="GO:0030424">
    <property type="term" value="C:axon"/>
    <property type="evidence" value="ECO:0007669"/>
    <property type="project" value="TreeGrafter"/>
</dbReference>
<dbReference type="Pfam" id="PF25059">
    <property type="entry name" value="FN3_DSCAM-DSCAML_C"/>
    <property type="match status" value="1"/>
</dbReference>
<dbReference type="Pfam" id="PF00041">
    <property type="entry name" value="fn3"/>
    <property type="match status" value="3"/>
</dbReference>
<dbReference type="SMART" id="SM00408">
    <property type="entry name" value="IGc2"/>
    <property type="match status" value="5"/>
</dbReference>
<keyword evidence="11" id="KW-1015">Disulfide bond</keyword>
<keyword evidence="5" id="KW-0677">Repeat</keyword>
<dbReference type="VEuPathDB" id="VectorBase:LDEU004194"/>
<evidence type="ECO:0000256" key="7">
    <source>
        <dbReference type="ARBA" id="ARBA00022902"/>
    </source>
</evidence>
<dbReference type="CDD" id="cd00063">
    <property type="entry name" value="FN3"/>
    <property type="match status" value="4"/>
</dbReference>
<dbReference type="GO" id="GO:0007411">
    <property type="term" value="P:axon guidance"/>
    <property type="evidence" value="ECO:0007669"/>
    <property type="project" value="TreeGrafter"/>
</dbReference>
<comment type="caution">
    <text evidence="17">The sequence shown here is derived from an EMBL/GenBank/DDBJ whole genome shotgun (WGS) entry which is preliminary data.</text>
</comment>
<feature type="domain" description="Fibronectin type-III" evidence="16">
    <location>
        <begin position="830"/>
        <end position="925"/>
    </location>
</feature>
<feature type="domain" description="Fibronectin type-III" evidence="16">
    <location>
        <begin position="632"/>
        <end position="730"/>
    </location>
</feature>
<dbReference type="InterPro" id="IPR013098">
    <property type="entry name" value="Ig_I-set"/>
</dbReference>
<dbReference type="CDD" id="cd20958">
    <property type="entry name" value="IgI_5_Dscam"/>
    <property type="match status" value="1"/>
</dbReference>
<feature type="domain" description="Ig-like" evidence="15">
    <location>
        <begin position="222"/>
        <end position="312"/>
    </location>
</feature>
<dbReference type="InterPro" id="IPR056754">
    <property type="entry name" value="DSCAM/DSCAML_C"/>
</dbReference>
<dbReference type="SUPFAM" id="SSF49265">
    <property type="entry name" value="Fibronectin type III"/>
    <property type="match status" value="2"/>
</dbReference>
<dbReference type="PROSITE" id="PS50835">
    <property type="entry name" value="IG_LIKE"/>
    <property type="match status" value="5"/>
</dbReference>
<keyword evidence="13" id="KW-0393">Immunoglobulin domain</keyword>
<name>A0A443SJZ9_9ACAR</name>
<evidence type="ECO:0000256" key="4">
    <source>
        <dbReference type="ARBA" id="ARBA00022729"/>
    </source>
</evidence>
<gene>
    <name evidence="17" type="ORF">B4U80_01863</name>
</gene>
<organism evidence="17 18">
    <name type="scientific">Leptotrombidium deliense</name>
    <dbReference type="NCBI Taxonomy" id="299467"/>
    <lineage>
        <taxon>Eukaryota</taxon>
        <taxon>Metazoa</taxon>
        <taxon>Ecdysozoa</taxon>
        <taxon>Arthropoda</taxon>
        <taxon>Chelicerata</taxon>
        <taxon>Arachnida</taxon>
        <taxon>Acari</taxon>
        <taxon>Acariformes</taxon>
        <taxon>Trombidiformes</taxon>
        <taxon>Prostigmata</taxon>
        <taxon>Anystina</taxon>
        <taxon>Parasitengona</taxon>
        <taxon>Trombiculoidea</taxon>
        <taxon>Trombiculidae</taxon>
        <taxon>Leptotrombidium</taxon>
    </lineage>
</organism>
<feature type="domain" description="Ig-like" evidence="15">
    <location>
        <begin position="130"/>
        <end position="215"/>
    </location>
</feature>
<evidence type="ECO:0000259" key="16">
    <source>
        <dbReference type="PROSITE" id="PS50853"/>
    </source>
</evidence>
<dbReference type="FunFam" id="2.60.40.10:FF:000333">
    <property type="entry name" value="Down syndrome cell adhesion molecule"/>
    <property type="match status" value="1"/>
</dbReference>
<dbReference type="InterPro" id="IPR036116">
    <property type="entry name" value="FN3_sf"/>
</dbReference>
<dbReference type="InterPro" id="IPR003599">
    <property type="entry name" value="Ig_sub"/>
</dbReference>
<evidence type="ECO:0000256" key="14">
    <source>
        <dbReference type="ARBA" id="ARBA00034103"/>
    </source>
</evidence>
<dbReference type="FunFam" id="2.60.40.10:FF:000104">
    <property type="entry name" value="Down syndrome cell adhesion molecule b"/>
    <property type="match status" value="1"/>
</dbReference>
<dbReference type="PANTHER" id="PTHR10075">
    <property type="entry name" value="BASIGIN RELATED"/>
    <property type="match status" value="1"/>
</dbReference>
<dbReference type="GO" id="GO:0098632">
    <property type="term" value="F:cell-cell adhesion mediator activity"/>
    <property type="evidence" value="ECO:0007669"/>
    <property type="project" value="TreeGrafter"/>
</dbReference>
<dbReference type="Gene3D" id="2.60.40.10">
    <property type="entry name" value="Immunoglobulins"/>
    <property type="match status" value="9"/>
</dbReference>
<feature type="domain" description="Fibronectin type-III" evidence="16">
    <location>
        <begin position="732"/>
        <end position="826"/>
    </location>
</feature>
<evidence type="ECO:0000256" key="12">
    <source>
        <dbReference type="ARBA" id="ARBA00023180"/>
    </source>
</evidence>
<accession>A0A443SJZ9</accession>
<dbReference type="STRING" id="299467.A0A443SJZ9"/>
<evidence type="ECO:0000256" key="8">
    <source>
        <dbReference type="ARBA" id="ARBA00022989"/>
    </source>
</evidence>
<evidence type="ECO:0000256" key="5">
    <source>
        <dbReference type="ARBA" id="ARBA00022737"/>
    </source>
</evidence>
<dbReference type="GO" id="GO:0007156">
    <property type="term" value="P:homophilic cell adhesion via plasma membrane adhesion molecules"/>
    <property type="evidence" value="ECO:0007669"/>
    <property type="project" value="TreeGrafter"/>
</dbReference>
<dbReference type="PANTHER" id="PTHR10075:SF100">
    <property type="entry name" value="FASCICLIN-2"/>
    <property type="match status" value="1"/>
</dbReference>
<dbReference type="InterPro" id="IPR036179">
    <property type="entry name" value="Ig-like_dom_sf"/>
</dbReference>
<dbReference type="InterPro" id="IPR007110">
    <property type="entry name" value="Ig-like_dom"/>
</dbReference>
<comment type="subcellular location">
    <subcellularLocation>
        <location evidence="1">Cell membrane</location>
        <topology evidence="1">Single-pass type I membrane protein</topology>
    </subcellularLocation>
    <subcellularLocation>
        <location evidence="14">Synapse</location>
    </subcellularLocation>
</comment>
<evidence type="ECO:0000256" key="2">
    <source>
        <dbReference type="ARBA" id="ARBA00022475"/>
    </source>
</evidence>
<evidence type="ECO:0000256" key="6">
    <source>
        <dbReference type="ARBA" id="ARBA00022889"/>
    </source>
</evidence>
<reference evidence="17 18" key="1">
    <citation type="journal article" date="2018" name="Gigascience">
        <title>Genomes of trombidid mites reveal novel predicted allergens and laterally-transferred genes associated with secondary metabolism.</title>
        <authorList>
            <person name="Dong X."/>
            <person name="Chaisiri K."/>
            <person name="Xia D."/>
            <person name="Armstrong S.D."/>
            <person name="Fang Y."/>
            <person name="Donnelly M.J."/>
            <person name="Kadowaki T."/>
            <person name="McGarry J.W."/>
            <person name="Darby A.C."/>
            <person name="Makepeace B.L."/>
        </authorList>
    </citation>
    <scope>NUCLEOTIDE SEQUENCE [LARGE SCALE GENOMIC DNA]</scope>
    <source>
        <strain evidence="17">UoL-UT</strain>
    </source>
</reference>
<sequence>MYVVTHYTTNAESAIQQELHPSNLIVEFLGNAPVLRETFTEKTLEPGPSLSLKCIAAGSPLPQITWSLDDSPLPESLRVRFGDYVTKESVVISYVNISDVRVEDGGEYKCRADNGISLVEHSARINVVGPPVVRTMRNITVVAGEVLVVRCPVAGYPIDSIAWERAGLRLPYNHRQKVHDNGVLEVHQVERSTDEGPYVCIASNNKGQQAQTTVHINVKIKPVIEDFFFPKSLREGQRASALCTVSSGDLPILIQWFKDNIPLSNHKGILVNVVADYSSTLLFESLTLDHKGNYTCIATNDAGTVSHTASMIIHVPPRWVIEPMDTAVVRGRSVSVDCQAEGYQVPRIRWTKAEGNSPRNFKPIVSSPHLQVYENGSLTIHDARDTDAGYYLCQATNGIGSGLSKVVKITVHVAAHFKSKFIAEMVSKGQDVSLKCEATGDVPITITWTKDKQKFSTQTTLPGSFVVGVGYGSHTSDNRYQITETVEQKGVISEIQIKKADRRDSALFTCFAANAYGYDDTNIQLIVQEPPDAPQDLQIVEITSRSVKLAWSPPYSGNSPITSYYIQYRSVLDTSKKVNHVTVPSGESFGQVTGLKPATMYIFSLIAENRIGRSESGRSVEAICDEEAPGGPPLKVQLQAINSKAIKVTWKAPNKDLQYGVIKGYYIGYKPVATSESFIYKTLDVQEKFKEETIITGLKRHSKYAVIVQAFNNKGAGPSSEESTVETLEMNPPQTPQLHVTSTSTSSIHLNWEPILDESNAIDGYLLYQRKESASEWREIRLQGQQTSYVGLNLNCGTRYQFHLVAFNKIGRGEQSDTITVKTDGSVPVAPDRQSVVSVNTSTATIHLDAWHHGGCVINSFKVRYRLQGAKSDWTEIHNINEDRQLELQGLQPAKKYNLQITAYNEVGFTEAEYSFSTLSQIPDELGVRSSTKY</sequence>
<feature type="domain" description="Fibronectin type-III" evidence="16">
    <location>
        <begin position="533"/>
        <end position="627"/>
    </location>
</feature>
<evidence type="ECO:0000256" key="3">
    <source>
        <dbReference type="ARBA" id="ARBA00022692"/>
    </source>
</evidence>
<keyword evidence="4" id="KW-0732">Signal</keyword>
<dbReference type="FunFam" id="2.60.40.10:FF:000017">
    <property type="entry name" value="Down syndrome cell adhesion molecule b"/>
    <property type="match status" value="1"/>
</dbReference>
<evidence type="ECO:0000259" key="15">
    <source>
        <dbReference type="PROSITE" id="PS50835"/>
    </source>
</evidence>
<keyword evidence="18" id="KW-1185">Reference proteome</keyword>
<protein>
    <submittedName>
        <fullName evidence="17">Down syndrome cell adhesion molecule-like protein Dscam2</fullName>
    </submittedName>
</protein>
<evidence type="ECO:0000313" key="17">
    <source>
        <dbReference type="EMBL" id="RWS27846.1"/>
    </source>
</evidence>
<feature type="non-terminal residue" evidence="17">
    <location>
        <position position="934"/>
    </location>
</feature>
<dbReference type="GO" id="GO:0005886">
    <property type="term" value="C:plasma membrane"/>
    <property type="evidence" value="ECO:0007669"/>
    <property type="project" value="UniProtKB-SubCell"/>
</dbReference>
<keyword evidence="12" id="KW-0325">Glycoprotein</keyword>
<evidence type="ECO:0000256" key="10">
    <source>
        <dbReference type="ARBA" id="ARBA00023136"/>
    </source>
</evidence>
<dbReference type="GO" id="GO:0045202">
    <property type="term" value="C:synapse"/>
    <property type="evidence" value="ECO:0007669"/>
    <property type="project" value="UniProtKB-SubCell"/>
</dbReference>
<dbReference type="SMART" id="SM00060">
    <property type="entry name" value="FN3"/>
    <property type="match status" value="4"/>
</dbReference>
<keyword evidence="3" id="KW-0812">Transmembrane</keyword>
<dbReference type="OrthoDB" id="152385at2759"/>
<feature type="domain" description="Ig-like" evidence="15">
    <location>
        <begin position="33"/>
        <end position="126"/>
    </location>
</feature>
<dbReference type="Proteomes" id="UP000288716">
    <property type="component" value="Unassembled WGS sequence"/>
</dbReference>
<dbReference type="FunFam" id="2.60.40.10:FF:000005">
    <property type="entry name" value="Neuronal cell adhesion molecule"/>
    <property type="match status" value="1"/>
</dbReference>
<dbReference type="AlphaFoldDB" id="A0A443SJZ9"/>
<evidence type="ECO:0000256" key="11">
    <source>
        <dbReference type="ARBA" id="ARBA00023157"/>
    </source>
</evidence>
<dbReference type="FunFam" id="2.60.40.10:FF:000120">
    <property type="entry name" value="Down syndrome cell adhesion molecule like 1"/>
    <property type="match status" value="1"/>
</dbReference>
<dbReference type="InterPro" id="IPR013783">
    <property type="entry name" value="Ig-like_fold"/>
</dbReference>
<dbReference type="PROSITE" id="PS50853">
    <property type="entry name" value="FN3"/>
    <property type="match status" value="4"/>
</dbReference>
<dbReference type="Pfam" id="PF13927">
    <property type="entry name" value="Ig_3"/>
    <property type="match status" value="2"/>
</dbReference>
<keyword evidence="10" id="KW-0472">Membrane</keyword>
<evidence type="ECO:0000256" key="13">
    <source>
        <dbReference type="ARBA" id="ARBA00023319"/>
    </source>
</evidence>
<dbReference type="InterPro" id="IPR003961">
    <property type="entry name" value="FN3_dom"/>
</dbReference>
<feature type="domain" description="Ig-like" evidence="15">
    <location>
        <begin position="317"/>
        <end position="410"/>
    </location>
</feature>
<evidence type="ECO:0000313" key="18">
    <source>
        <dbReference type="Proteomes" id="UP000288716"/>
    </source>
</evidence>
<dbReference type="SUPFAM" id="SSF48726">
    <property type="entry name" value="Immunoglobulin"/>
    <property type="match status" value="5"/>
</dbReference>
<dbReference type="InterPro" id="IPR003598">
    <property type="entry name" value="Ig_sub2"/>
</dbReference>